<keyword evidence="1" id="KW-0812">Transmembrane</keyword>
<dbReference type="Proteomes" id="UP001139462">
    <property type="component" value="Unassembled WGS sequence"/>
</dbReference>
<proteinExistence type="predicted"/>
<organism evidence="2 3">
    <name type="scientific">Aequorivita xiaoshiensis</name>
    <dbReference type="NCBI Taxonomy" id="2874476"/>
    <lineage>
        <taxon>Bacteria</taxon>
        <taxon>Pseudomonadati</taxon>
        <taxon>Bacteroidota</taxon>
        <taxon>Flavobacteriia</taxon>
        <taxon>Flavobacteriales</taxon>
        <taxon>Flavobacteriaceae</taxon>
        <taxon>Aequorivita</taxon>
    </lineage>
</organism>
<keyword evidence="1" id="KW-1133">Transmembrane helix</keyword>
<keyword evidence="3" id="KW-1185">Reference proteome</keyword>
<comment type="caution">
    <text evidence="2">The sequence shown here is derived from an EMBL/GenBank/DDBJ whole genome shotgun (WGS) entry which is preliminary data.</text>
</comment>
<gene>
    <name evidence="2" type="ORF">K8344_13595</name>
</gene>
<feature type="transmembrane region" description="Helical" evidence="1">
    <location>
        <begin position="12"/>
        <end position="35"/>
    </location>
</feature>
<evidence type="ECO:0000313" key="3">
    <source>
        <dbReference type="Proteomes" id="UP001139462"/>
    </source>
</evidence>
<accession>A0A9X1R0K4</accession>
<evidence type="ECO:0000256" key="1">
    <source>
        <dbReference type="SAM" id="Phobius"/>
    </source>
</evidence>
<dbReference type="AlphaFoldDB" id="A0A9X1R0K4"/>
<evidence type="ECO:0000313" key="2">
    <source>
        <dbReference type="EMBL" id="MCG2432156.1"/>
    </source>
</evidence>
<feature type="transmembrane region" description="Helical" evidence="1">
    <location>
        <begin position="41"/>
        <end position="60"/>
    </location>
</feature>
<keyword evidence="1" id="KW-0472">Membrane</keyword>
<dbReference type="EMBL" id="JAIRBB010000025">
    <property type="protein sequence ID" value="MCG2432156.1"/>
    <property type="molecule type" value="Genomic_DNA"/>
</dbReference>
<reference evidence="2" key="1">
    <citation type="submission" date="2021-09" db="EMBL/GenBank/DDBJ databases">
        <title>Genome of Aequorivita sp. strain F64183.</title>
        <authorList>
            <person name="Wang Y."/>
        </authorList>
    </citation>
    <scope>NUCLEOTIDE SEQUENCE</scope>
    <source>
        <strain evidence="2">F64183</strain>
    </source>
</reference>
<dbReference type="RefSeq" id="WP_237609223.1">
    <property type="nucleotide sequence ID" value="NZ_JAIRBB010000025.1"/>
</dbReference>
<protein>
    <submittedName>
        <fullName evidence="2">Uncharacterized protein</fullName>
    </submittedName>
</protein>
<sequence>MTIFTKKTPVIIRIVLTLILTILTLIPLAATFFVLTYGDGPHIGIVFSFILCWGVGFYLLRITLWNSVGREVLNLEAKKISYMADYRLFKDGRQEISTTDLETEIIFEDEPNNPVGRLRLKNNTDVIETVIRAKIAELEELKKEIKTRYNNV</sequence>
<name>A0A9X1R0K4_9FLAO</name>